<dbReference type="Proteomes" id="UP000225706">
    <property type="component" value="Unassembled WGS sequence"/>
</dbReference>
<organism evidence="1 2">
    <name type="scientific">Stylophora pistillata</name>
    <name type="common">Smooth cauliflower coral</name>
    <dbReference type="NCBI Taxonomy" id="50429"/>
    <lineage>
        <taxon>Eukaryota</taxon>
        <taxon>Metazoa</taxon>
        <taxon>Cnidaria</taxon>
        <taxon>Anthozoa</taxon>
        <taxon>Hexacorallia</taxon>
        <taxon>Scleractinia</taxon>
        <taxon>Astrocoeniina</taxon>
        <taxon>Pocilloporidae</taxon>
        <taxon>Stylophora</taxon>
    </lineage>
</organism>
<sequence length="230" mass="26640">MRCLLYRREVDSLLTVMPYDYSSSDDSSDSSDEDDLDFLLVCALFPEPSPSAPRLNLADPTDCQCETMFRFHKDDMERLLHALQIPGFHICQQLTHASGMEALMILLRRLVYPNRLCDLADVFGRSISELSFITTKVIEFKKLFQEIFVLQKMRFVFQIVDHLYDRYRDLLESLDLLWLDLEIFSEAIHAKGDPLTQCWGSIDVPELQEPTGTRGDSAIHLQHASYIQRE</sequence>
<keyword evidence="2" id="KW-1185">Reference proteome</keyword>
<accession>A0A2B4SVF3</accession>
<proteinExistence type="predicted"/>
<name>A0A2B4SVF3_STYPI</name>
<comment type="caution">
    <text evidence="1">The sequence shown here is derived from an EMBL/GenBank/DDBJ whole genome shotgun (WGS) entry which is preliminary data.</text>
</comment>
<dbReference type="PANTHER" id="PTHR34615">
    <property type="entry name" value="PX DOMAIN-CONTAINING PROTEIN"/>
    <property type="match status" value="1"/>
</dbReference>
<evidence type="ECO:0000313" key="2">
    <source>
        <dbReference type="Proteomes" id="UP000225706"/>
    </source>
</evidence>
<dbReference type="EMBL" id="LSMT01000003">
    <property type="protein sequence ID" value="PFX34654.1"/>
    <property type="molecule type" value="Genomic_DNA"/>
</dbReference>
<evidence type="ECO:0000313" key="1">
    <source>
        <dbReference type="EMBL" id="PFX34654.1"/>
    </source>
</evidence>
<dbReference type="AlphaFoldDB" id="A0A2B4SVF3"/>
<gene>
    <name evidence="1" type="ORF">AWC38_SpisGene559</name>
</gene>
<dbReference type="OrthoDB" id="5956446at2759"/>
<dbReference type="STRING" id="50429.A0A2B4SVF3"/>
<dbReference type="PANTHER" id="PTHR34615:SF1">
    <property type="entry name" value="PX DOMAIN-CONTAINING PROTEIN"/>
    <property type="match status" value="1"/>
</dbReference>
<reference evidence="2" key="1">
    <citation type="journal article" date="2017" name="bioRxiv">
        <title>Comparative analysis of the genomes of Stylophora pistillata and Acropora digitifera provides evidence for extensive differences between species of corals.</title>
        <authorList>
            <person name="Voolstra C.R."/>
            <person name="Li Y."/>
            <person name="Liew Y.J."/>
            <person name="Baumgarten S."/>
            <person name="Zoccola D."/>
            <person name="Flot J.-F."/>
            <person name="Tambutte S."/>
            <person name="Allemand D."/>
            <person name="Aranda M."/>
        </authorList>
    </citation>
    <scope>NUCLEOTIDE SEQUENCE [LARGE SCALE GENOMIC DNA]</scope>
</reference>
<protein>
    <submittedName>
        <fullName evidence="1">Uncharacterized protein</fullName>
    </submittedName>
</protein>